<accession>A0AA38BN18</accession>
<keyword evidence="2" id="KW-1185">Reference proteome</keyword>
<protein>
    <submittedName>
        <fullName evidence="1">Uncharacterized protein</fullName>
    </submittedName>
</protein>
<dbReference type="Proteomes" id="UP000824469">
    <property type="component" value="Unassembled WGS sequence"/>
</dbReference>
<sequence>QLLQSRGLWRVFDDTVPTFTTEKDKYLYACKQDEALGLIALNVADNLQFHISVATAPKE</sequence>
<reference evidence="1 2" key="1">
    <citation type="journal article" date="2021" name="Nat. Plants">
        <title>The Taxus genome provides insights into paclitaxel biosynthesis.</title>
        <authorList>
            <person name="Xiong X."/>
            <person name="Gou J."/>
            <person name="Liao Q."/>
            <person name="Li Y."/>
            <person name="Zhou Q."/>
            <person name="Bi G."/>
            <person name="Li C."/>
            <person name="Du R."/>
            <person name="Wang X."/>
            <person name="Sun T."/>
            <person name="Guo L."/>
            <person name="Liang H."/>
            <person name="Lu P."/>
            <person name="Wu Y."/>
            <person name="Zhang Z."/>
            <person name="Ro D.K."/>
            <person name="Shang Y."/>
            <person name="Huang S."/>
            <person name="Yan J."/>
        </authorList>
    </citation>
    <scope>NUCLEOTIDE SEQUENCE [LARGE SCALE GENOMIC DNA]</scope>
    <source>
        <strain evidence="1">Ta-2019</strain>
    </source>
</reference>
<dbReference type="AlphaFoldDB" id="A0AA38BN18"/>
<evidence type="ECO:0000313" key="2">
    <source>
        <dbReference type="Proteomes" id="UP000824469"/>
    </source>
</evidence>
<feature type="non-terminal residue" evidence="1">
    <location>
        <position position="59"/>
    </location>
</feature>
<dbReference type="EMBL" id="JAHRHJ020003813">
    <property type="protein sequence ID" value="KAH9287810.1"/>
    <property type="molecule type" value="Genomic_DNA"/>
</dbReference>
<comment type="caution">
    <text evidence="1">The sequence shown here is derived from an EMBL/GenBank/DDBJ whole genome shotgun (WGS) entry which is preliminary data.</text>
</comment>
<evidence type="ECO:0000313" key="1">
    <source>
        <dbReference type="EMBL" id="KAH9287810.1"/>
    </source>
</evidence>
<name>A0AA38BN18_TAXCH</name>
<proteinExistence type="predicted"/>
<feature type="non-terminal residue" evidence="1">
    <location>
        <position position="1"/>
    </location>
</feature>
<organism evidence="1 2">
    <name type="scientific">Taxus chinensis</name>
    <name type="common">Chinese yew</name>
    <name type="synonym">Taxus wallichiana var. chinensis</name>
    <dbReference type="NCBI Taxonomy" id="29808"/>
    <lineage>
        <taxon>Eukaryota</taxon>
        <taxon>Viridiplantae</taxon>
        <taxon>Streptophyta</taxon>
        <taxon>Embryophyta</taxon>
        <taxon>Tracheophyta</taxon>
        <taxon>Spermatophyta</taxon>
        <taxon>Pinopsida</taxon>
        <taxon>Pinidae</taxon>
        <taxon>Conifers II</taxon>
        <taxon>Cupressales</taxon>
        <taxon>Taxaceae</taxon>
        <taxon>Taxus</taxon>
    </lineage>
</organism>
<gene>
    <name evidence="1" type="ORF">KI387_031927</name>
</gene>